<accession>C6XE60</accession>
<dbReference type="AlphaFoldDB" id="C6XE60"/>
<dbReference type="SUPFAM" id="SSF48613">
    <property type="entry name" value="Heme oxygenase-like"/>
    <property type="match status" value="1"/>
</dbReference>
<reference evidence="2" key="1">
    <citation type="submission" date="2009-07" db="EMBL/GenBank/DDBJ databases">
        <title>Complete sequence of chromosome of Methylovorus sp. SIP3-4.</title>
        <authorList>
            <person name="Lucas S."/>
            <person name="Copeland A."/>
            <person name="Lapidus A."/>
            <person name="Glavina del Rio T."/>
            <person name="Tice H."/>
            <person name="Bruce D."/>
            <person name="Goodwin L."/>
            <person name="Pitluck S."/>
            <person name="Clum A."/>
            <person name="Larimer F."/>
            <person name="Land M."/>
            <person name="Hauser L."/>
            <person name="Kyrpides N."/>
            <person name="Mikhailova N."/>
            <person name="Kayluzhnaya M."/>
            <person name="Chistoserdova L."/>
        </authorList>
    </citation>
    <scope>NUCLEOTIDE SEQUENCE [LARGE SCALE GENOMIC DNA]</scope>
    <source>
        <strain evidence="2">SIP3-4</strain>
    </source>
</reference>
<protein>
    <submittedName>
        <fullName evidence="1">Heme oxygenase-like protein</fullName>
    </submittedName>
</protein>
<dbReference type="OrthoDB" id="114943at2"/>
<evidence type="ECO:0000313" key="2">
    <source>
        <dbReference type="Proteomes" id="UP000002743"/>
    </source>
</evidence>
<sequence length="193" mass="21308">MQRLRTATQPLHRELDARLRISAPQAAYADVLDHLGLFHAWLLQMLPQIHAMPDPLPAHVAESNLRRLRALCVDLELPAPAHMHVDPSPALPISAASLTGYRWGMQYVIEGSMLGAIALYPRIAQIAPDRIPHFFRLALSHGRTPWQSFAHALDNQCLDEAGETAAEQGARDAFALCLNIYHPSALVQASHAN</sequence>
<dbReference type="Proteomes" id="UP000002743">
    <property type="component" value="Chromosome"/>
</dbReference>
<reference evidence="1 2" key="2">
    <citation type="journal article" date="2011" name="J. Bacteriol.">
        <title>Genomes of three methylotrophs from a single niche uncover genetic and metabolic divergence of Methylophilaceae.</title>
        <authorList>
            <person name="Lapidus A."/>
            <person name="Clum A."/>
            <person name="Labutti K."/>
            <person name="Kaluzhnaya M.G."/>
            <person name="Lim S."/>
            <person name="Beck D.A."/>
            <person name="Glavina Del Rio T."/>
            <person name="Nolan M."/>
            <person name="Mavromatis K."/>
            <person name="Huntemann M."/>
            <person name="Lucas S."/>
            <person name="Lidstrom M.E."/>
            <person name="Ivanova N."/>
            <person name="Chistoserdova L."/>
        </authorList>
    </citation>
    <scope>NUCLEOTIDE SEQUENCE [LARGE SCALE GENOMIC DNA]</scope>
    <source>
        <strain evidence="1 2">SIP3-4</strain>
    </source>
</reference>
<dbReference type="CDD" id="cd19166">
    <property type="entry name" value="HemeO-bac"/>
    <property type="match status" value="1"/>
</dbReference>
<dbReference type="KEGG" id="mei:Msip34_1590"/>
<dbReference type="GO" id="GO:0006788">
    <property type="term" value="P:heme oxidation"/>
    <property type="evidence" value="ECO:0007669"/>
    <property type="project" value="InterPro"/>
</dbReference>
<name>C6XE60_METGS</name>
<proteinExistence type="predicted"/>
<dbReference type="eggNOG" id="COG3230">
    <property type="taxonomic scope" value="Bacteria"/>
</dbReference>
<keyword evidence="2" id="KW-1185">Reference proteome</keyword>
<dbReference type="RefSeq" id="WP_015830252.1">
    <property type="nucleotide sequence ID" value="NC_012969.1"/>
</dbReference>
<dbReference type="Gene3D" id="1.20.910.10">
    <property type="entry name" value="Heme oxygenase-like"/>
    <property type="match status" value="1"/>
</dbReference>
<dbReference type="EMBL" id="CP001674">
    <property type="protein sequence ID" value="ACT50835.1"/>
    <property type="molecule type" value="Genomic_DNA"/>
</dbReference>
<dbReference type="HOGENOM" id="CLU_1407346_0_0_4"/>
<gene>
    <name evidence="1" type="ordered locus">Msip34_1590</name>
</gene>
<organism evidence="1 2">
    <name type="scientific">Methylovorus glucosotrophus (strain SIP3-4)</name>
    <dbReference type="NCBI Taxonomy" id="582744"/>
    <lineage>
        <taxon>Bacteria</taxon>
        <taxon>Pseudomonadati</taxon>
        <taxon>Pseudomonadota</taxon>
        <taxon>Betaproteobacteria</taxon>
        <taxon>Nitrosomonadales</taxon>
        <taxon>Methylophilaceae</taxon>
        <taxon>Methylovorus</taxon>
    </lineage>
</organism>
<dbReference type="Pfam" id="PF01126">
    <property type="entry name" value="Heme_oxygenase"/>
    <property type="match status" value="1"/>
</dbReference>
<dbReference type="InterPro" id="IPR016053">
    <property type="entry name" value="Haem_Oase-like"/>
</dbReference>
<dbReference type="InterPro" id="IPR016084">
    <property type="entry name" value="Haem_Oase-like_multi-hlx"/>
</dbReference>
<evidence type="ECO:0000313" key="1">
    <source>
        <dbReference type="EMBL" id="ACT50835.1"/>
    </source>
</evidence>
<dbReference type="STRING" id="582744.Msip34_1590"/>
<dbReference type="GO" id="GO:0004392">
    <property type="term" value="F:heme oxygenase (decyclizing) activity"/>
    <property type="evidence" value="ECO:0007669"/>
    <property type="project" value="InterPro"/>
</dbReference>